<keyword evidence="2" id="KW-1185">Reference proteome</keyword>
<dbReference type="EMBL" id="WOCE01000010">
    <property type="protein sequence ID" value="KAE9605278.1"/>
    <property type="molecule type" value="Genomic_DNA"/>
</dbReference>
<dbReference type="OrthoDB" id="1435533at2759"/>
<accession>A0A6A4PUS8</accession>
<evidence type="ECO:0000313" key="2">
    <source>
        <dbReference type="Proteomes" id="UP000447434"/>
    </source>
</evidence>
<protein>
    <submittedName>
        <fullName evidence="1">Uncharacterized protein</fullName>
    </submittedName>
</protein>
<name>A0A6A4PUS8_LUPAL</name>
<dbReference type="AlphaFoldDB" id="A0A6A4PUS8"/>
<proteinExistence type="predicted"/>
<dbReference type="Proteomes" id="UP000447434">
    <property type="component" value="Chromosome 10"/>
</dbReference>
<evidence type="ECO:0000313" key="1">
    <source>
        <dbReference type="EMBL" id="KAE9605278.1"/>
    </source>
</evidence>
<comment type="caution">
    <text evidence="1">The sequence shown here is derived from an EMBL/GenBank/DDBJ whole genome shotgun (WGS) entry which is preliminary data.</text>
</comment>
<organism evidence="1 2">
    <name type="scientific">Lupinus albus</name>
    <name type="common">White lupine</name>
    <name type="synonym">Lupinus termis</name>
    <dbReference type="NCBI Taxonomy" id="3870"/>
    <lineage>
        <taxon>Eukaryota</taxon>
        <taxon>Viridiplantae</taxon>
        <taxon>Streptophyta</taxon>
        <taxon>Embryophyta</taxon>
        <taxon>Tracheophyta</taxon>
        <taxon>Spermatophyta</taxon>
        <taxon>Magnoliopsida</taxon>
        <taxon>eudicotyledons</taxon>
        <taxon>Gunneridae</taxon>
        <taxon>Pentapetalae</taxon>
        <taxon>rosids</taxon>
        <taxon>fabids</taxon>
        <taxon>Fabales</taxon>
        <taxon>Fabaceae</taxon>
        <taxon>Papilionoideae</taxon>
        <taxon>50 kb inversion clade</taxon>
        <taxon>genistoids sensu lato</taxon>
        <taxon>core genistoids</taxon>
        <taxon>Genisteae</taxon>
        <taxon>Lupinus</taxon>
    </lineage>
</organism>
<gene>
    <name evidence="1" type="ORF">Lalb_Chr10g0095611</name>
</gene>
<reference evidence="2" key="1">
    <citation type="journal article" date="2020" name="Nat. Commun.">
        <title>Genome sequence of the cluster root forming white lupin.</title>
        <authorList>
            <person name="Hufnagel B."/>
            <person name="Marques A."/>
            <person name="Soriano A."/>
            <person name="Marques L."/>
            <person name="Divol F."/>
            <person name="Doumas P."/>
            <person name="Sallet E."/>
            <person name="Mancinotti D."/>
            <person name="Carrere S."/>
            <person name="Marande W."/>
            <person name="Arribat S."/>
            <person name="Keller J."/>
            <person name="Huneau C."/>
            <person name="Blein T."/>
            <person name="Aime D."/>
            <person name="Laguerre M."/>
            <person name="Taylor J."/>
            <person name="Schubert V."/>
            <person name="Nelson M."/>
            <person name="Geu-Flores F."/>
            <person name="Crespi M."/>
            <person name="Gallardo-Guerrero K."/>
            <person name="Delaux P.-M."/>
            <person name="Salse J."/>
            <person name="Berges H."/>
            <person name="Guyot R."/>
            <person name="Gouzy J."/>
            <person name="Peret B."/>
        </authorList>
    </citation>
    <scope>NUCLEOTIDE SEQUENCE [LARGE SCALE GENOMIC DNA]</scope>
    <source>
        <strain evidence="2">cv. Amiga</strain>
    </source>
</reference>
<sequence length="67" mass="7813">MLPATSFEQMIVFVSMDKVTKVAMSMHSCKALRSDGNQPFFFKNYWQIVGKDIWKMVYDVFCYGSND</sequence>